<evidence type="ECO:0000259" key="1">
    <source>
        <dbReference type="Pfam" id="PF18925"/>
    </source>
</evidence>
<reference evidence="2" key="1">
    <citation type="submission" date="2020-05" db="EMBL/GenBank/DDBJ databases">
        <authorList>
            <person name="Chiriac C."/>
            <person name="Salcher M."/>
            <person name="Ghai R."/>
            <person name="Kavagutti S V."/>
        </authorList>
    </citation>
    <scope>NUCLEOTIDE SEQUENCE</scope>
</reference>
<accession>A0A6J5RC90</accession>
<dbReference type="EMBL" id="LR797190">
    <property type="protein sequence ID" value="CAB4192086.1"/>
    <property type="molecule type" value="Genomic_DNA"/>
</dbReference>
<sequence length="134" mass="14492">MTLTVQRRASQPWGTMGRLSIDGVATCWTLEDVVRLGPKVAHETAIPAGTYQVIIDRSIRFEKMLPRLLRVPDFEGVRLHSGNVAADSSGCLLLGMARSATGVTRSREAMSLVQSQIAMALAKGDIVTIEVKNA</sequence>
<organism evidence="2">
    <name type="scientific">uncultured Caudovirales phage</name>
    <dbReference type="NCBI Taxonomy" id="2100421"/>
    <lineage>
        <taxon>Viruses</taxon>
        <taxon>Duplodnaviria</taxon>
        <taxon>Heunggongvirae</taxon>
        <taxon>Uroviricota</taxon>
        <taxon>Caudoviricetes</taxon>
        <taxon>Peduoviridae</taxon>
        <taxon>Maltschvirus</taxon>
        <taxon>Maltschvirus maltsch</taxon>
    </lineage>
</organism>
<proteinExistence type="predicted"/>
<protein>
    <recommendedName>
        <fullName evidence="1">DUF5675 domain-containing protein</fullName>
    </recommendedName>
</protein>
<evidence type="ECO:0000313" key="2">
    <source>
        <dbReference type="EMBL" id="CAB4192086.1"/>
    </source>
</evidence>
<feature type="domain" description="DUF5675" evidence="1">
    <location>
        <begin position="5"/>
        <end position="116"/>
    </location>
</feature>
<dbReference type="InterPro" id="IPR043732">
    <property type="entry name" value="DUF5675"/>
</dbReference>
<dbReference type="Pfam" id="PF18925">
    <property type="entry name" value="DUF5675"/>
    <property type="match status" value="1"/>
</dbReference>
<name>A0A6J5RC90_9CAUD</name>
<gene>
    <name evidence="2" type="ORF">UFOVP1236_2</name>
</gene>